<comment type="caution">
    <text evidence="9">The sequence shown here is derived from an EMBL/GenBank/DDBJ whole genome shotgun (WGS) entry which is preliminary data.</text>
</comment>
<reference evidence="9" key="1">
    <citation type="submission" date="2019-03" db="EMBL/GenBank/DDBJ databases">
        <title>Improved annotation for the trematode Fasciola hepatica.</title>
        <authorList>
            <person name="Choi Y.-J."/>
            <person name="Martin J."/>
            <person name="Mitreva M."/>
        </authorList>
    </citation>
    <scope>NUCLEOTIDE SEQUENCE [LARGE SCALE GENOMIC DNA]</scope>
</reference>
<keyword evidence="3 8" id="KW-0963">Cytoplasm</keyword>
<keyword evidence="7 8" id="KW-0206">Cytoskeleton</keyword>
<dbReference type="Proteomes" id="UP000230066">
    <property type="component" value="Unassembled WGS sequence"/>
</dbReference>
<dbReference type="SUPFAM" id="SSF54648">
    <property type="entry name" value="DLC"/>
    <property type="match status" value="1"/>
</dbReference>
<dbReference type="GO" id="GO:0007017">
    <property type="term" value="P:microtubule-based process"/>
    <property type="evidence" value="ECO:0007669"/>
    <property type="project" value="InterPro"/>
</dbReference>
<comment type="similarity">
    <text evidence="2 8">Belongs to the dynein light chain family.</text>
</comment>
<dbReference type="Pfam" id="PF01221">
    <property type="entry name" value="Dynein_light"/>
    <property type="match status" value="1"/>
</dbReference>
<evidence type="ECO:0000256" key="3">
    <source>
        <dbReference type="ARBA" id="ARBA00022490"/>
    </source>
</evidence>
<dbReference type="CDD" id="cd21452">
    <property type="entry name" value="DLC-like_DYNLL1_DYNLL2"/>
    <property type="match status" value="1"/>
</dbReference>
<dbReference type="SMART" id="SM01375">
    <property type="entry name" value="Dynein_light"/>
    <property type="match status" value="1"/>
</dbReference>
<evidence type="ECO:0000313" key="9">
    <source>
        <dbReference type="EMBL" id="THD23309.1"/>
    </source>
</evidence>
<evidence type="ECO:0000313" key="10">
    <source>
        <dbReference type="Proteomes" id="UP000230066"/>
    </source>
</evidence>
<evidence type="ECO:0000256" key="6">
    <source>
        <dbReference type="ARBA" id="ARBA00023175"/>
    </source>
</evidence>
<dbReference type="InterPro" id="IPR037177">
    <property type="entry name" value="DLC_sf"/>
</dbReference>
<evidence type="ECO:0000256" key="1">
    <source>
        <dbReference type="ARBA" id="ARBA00004245"/>
    </source>
</evidence>
<gene>
    <name evidence="9" type="ORF">D915_006134</name>
</gene>
<name>A0A2H1C8Q8_FASHE</name>
<evidence type="ECO:0000256" key="5">
    <source>
        <dbReference type="ARBA" id="ARBA00023017"/>
    </source>
</evidence>
<comment type="subcellular location">
    <subcellularLocation>
        <location evidence="1 8">Cytoplasm</location>
        <location evidence="1 8">Cytoskeleton</location>
    </subcellularLocation>
</comment>
<organism evidence="9 10">
    <name type="scientific">Fasciola hepatica</name>
    <name type="common">Liver fluke</name>
    <dbReference type="NCBI Taxonomy" id="6192"/>
    <lineage>
        <taxon>Eukaryota</taxon>
        <taxon>Metazoa</taxon>
        <taxon>Spiralia</taxon>
        <taxon>Lophotrochozoa</taxon>
        <taxon>Platyhelminthes</taxon>
        <taxon>Trematoda</taxon>
        <taxon>Digenea</taxon>
        <taxon>Plagiorchiida</taxon>
        <taxon>Echinostomata</taxon>
        <taxon>Echinostomatoidea</taxon>
        <taxon>Fasciolidae</taxon>
        <taxon>Fasciola</taxon>
    </lineage>
</organism>
<dbReference type="GO" id="GO:0045505">
    <property type="term" value="F:dynein intermediate chain binding"/>
    <property type="evidence" value="ECO:0007669"/>
    <property type="project" value="TreeGrafter"/>
</dbReference>
<proteinExistence type="inferred from homology"/>
<evidence type="ECO:0000256" key="2">
    <source>
        <dbReference type="ARBA" id="ARBA00010156"/>
    </source>
</evidence>
<dbReference type="InterPro" id="IPR019763">
    <property type="entry name" value="Dynein_light_1/2_CS"/>
</dbReference>
<dbReference type="AlphaFoldDB" id="A0A2H1C8Q8"/>
<keyword evidence="10" id="KW-1185">Reference proteome</keyword>
<evidence type="ECO:0000256" key="4">
    <source>
        <dbReference type="ARBA" id="ARBA00022701"/>
    </source>
</evidence>
<dbReference type="FunFam" id="3.30.740.10:FF:000001">
    <property type="entry name" value="Dynein light chain"/>
    <property type="match status" value="1"/>
</dbReference>
<dbReference type="InterPro" id="IPR001372">
    <property type="entry name" value="Dynein_light_chain_typ-1/2"/>
</dbReference>
<dbReference type="PANTHER" id="PTHR11886">
    <property type="entry name" value="DYNEIN LIGHT CHAIN"/>
    <property type="match status" value="1"/>
</dbReference>
<protein>
    <recommendedName>
        <fullName evidence="8">Dynein light chain</fullName>
    </recommendedName>
</protein>
<dbReference type="GO" id="GO:0005874">
    <property type="term" value="C:microtubule"/>
    <property type="evidence" value="ECO:0007669"/>
    <property type="project" value="UniProtKB-KW"/>
</dbReference>
<accession>A0A2H1C8Q8</accession>
<sequence length="89" mass="10235">MSERKAVVKNADMSDEMQEDAVHTAASAVDRYQVEKDISAFVKKEFDRKYGPTWHCIAGRNFGSYVTHEAGNFIYFYLQDRAFLLFKSG</sequence>
<evidence type="ECO:0000256" key="8">
    <source>
        <dbReference type="RuleBase" id="RU365010"/>
    </source>
</evidence>
<evidence type="ECO:0000256" key="7">
    <source>
        <dbReference type="ARBA" id="ARBA00023212"/>
    </source>
</evidence>
<keyword evidence="6 8" id="KW-0505">Motor protein</keyword>
<keyword evidence="4 8" id="KW-0493">Microtubule</keyword>
<keyword evidence="5 8" id="KW-0243">Dynein</keyword>
<dbReference type="GO" id="GO:0005868">
    <property type="term" value="C:cytoplasmic dynein complex"/>
    <property type="evidence" value="ECO:0007669"/>
    <property type="project" value="TreeGrafter"/>
</dbReference>
<dbReference type="EMBL" id="JXXN02002217">
    <property type="protein sequence ID" value="THD23309.1"/>
    <property type="molecule type" value="Genomic_DNA"/>
</dbReference>
<dbReference type="Gene3D" id="3.30.740.10">
    <property type="entry name" value="Protein Inhibitor Of Neuronal Nitric Oxide Synthase"/>
    <property type="match status" value="1"/>
</dbReference>
<dbReference type="PANTHER" id="PTHR11886:SF35">
    <property type="entry name" value="DYNEIN LIGHT CHAIN"/>
    <property type="match status" value="1"/>
</dbReference>
<dbReference type="PROSITE" id="PS01239">
    <property type="entry name" value="DYNEIN_LIGHT_1"/>
    <property type="match status" value="1"/>
</dbReference>